<dbReference type="Pfam" id="PF01817">
    <property type="entry name" value="CM_2"/>
    <property type="match status" value="1"/>
</dbReference>
<dbReference type="InterPro" id="IPR036979">
    <property type="entry name" value="CM_dom_sf"/>
</dbReference>
<name>A0A9D9EPD1_9BACT</name>
<dbReference type="GO" id="GO:0008800">
    <property type="term" value="F:beta-lactamase activity"/>
    <property type="evidence" value="ECO:0007669"/>
    <property type="project" value="InterPro"/>
</dbReference>
<dbReference type="SUPFAM" id="SSF51569">
    <property type="entry name" value="Aldolase"/>
    <property type="match status" value="1"/>
</dbReference>
<reference evidence="5" key="1">
    <citation type="submission" date="2020-10" db="EMBL/GenBank/DDBJ databases">
        <authorList>
            <person name="Gilroy R."/>
        </authorList>
    </citation>
    <scope>NUCLEOTIDE SEQUENCE</scope>
    <source>
        <strain evidence="5">B1-20833</strain>
    </source>
</reference>
<dbReference type="EMBL" id="JADIMI010000014">
    <property type="protein sequence ID" value="MBO8451587.1"/>
    <property type="molecule type" value="Genomic_DNA"/>
</dbReference>
<proteinExistence type="predicted"/>
<feature type="coiled-coil region" evidence="3">
    <location>
        <begin position="261"/>
        <end position="288"/>
    </location>
</feature>
<feature type="domain" description="Chorismate mutase" evidence="4">
    <location>
        <begin position="269"/>
        <end position="360"/>
    </location>
</feature>
<reference evidence="5" key="2">
    <citation type="journal article" date="2021" name="PeerJ">
        <title>Extensive microbial diversity within the chicken gut microbiome revealed by metagenomics and culture.</title>
        <authorList>
            <person name="Gilroy R."/>
            <person name="Ravi A."/>
            <person name="Getino M."/>
            <person name="Pursley I."/>
            <person name="Horton D.L."/>
            <person name="Alikhan N.F."/>
            <person name="Baker D."/>
            <person name="Gharbi K."/>
            <person name="Hall N."/>
            <person name="Watson M."/>
            <person name="Adriaenssens E.M."/>
            <person name="Foster-Nyarko E."/>
            <person name="Jarju S."/>
            <person name="Secka A."/>
            <person name="Antonio M."/>
            <person name="Oren A."/>
            <person name="Chaudhuri R.R."/>
            <person name="La Ragione R."/>
            <person name="Hildebrand F."/>
            <person name="Pallen M.J."/>
        </authorList>
    </citation>
    <scope>NUCLEOTIDE SEQUENCE</scope>
    <source>
        <strain evidence="5">B1-20833</strain>
    </source>
</reference>
<dbReference type="SMART" id="SM00830">
    <property type="entry name" value="CM_2"/>
    <property type="match status" value="1"/>
</dbReference>
<dbReference type="InterPro" id="IPR036263">
    <property type="entry name" value="Chorismate_II_sf"/>
</dbReference>
<dbReference type="SUPFAM" id="SSF48600">
    <property type="entry name" value="Chorismate mutase II"/>
    <property type="match status" value="1"/>
</dbReference>
<dbReference type="InterPro" id="IPR006218">
    <property type="entry name" value="DAHP1/KDSA"/>
</dbReference>
<dbReference type="Gene3D" id="1.20.59.10">
    <property type="entry name" value="Chorismate mutase"/>
    <property type="match status" value="1"/>
</dbReference>
<dbReference type="PROSITE" id="PS51168">
    <property type="entry name" value="CHORISMATE_MUT_2"/>
    <property type="match status" value="1"/>
</dbReference>
<dbReference type="PANTHER" id="PTHR43018:SF1">
    <property type="entry name" value="PROTEIN AROA(G)"/>
    <property type="match status" value="1"/>
</dbReference>
<dbReference type="InterPro" id="IPR052899">
    <property type="entry name" value="Class-I_DAHP_synthase"/>
</dbReference>
<evidence type="ECO:0000256" key="2">
    <source>
        <dbReference type="ARBA" id="ARBA00022679"/>
    </source>
</evidence>
<dbReference type="InterPro" id="IPR013785">
    <property type="entry name" value="Aldolase_TIM"/>
</dbReference>
<keyword evidence="3" id="KW-0175">Coiled coil</keyword>
<protein>
    <recommendedName>
        <fullName evidence="1">chorismate mutase</fullName>
        <ecNumber evidence="1">5.4.99.5</ecNumber>
    </recommendedName>
</protein>
<keyword evidence="2" id="KW-0808">Transferase</keyword>
<dbReference type="Pfam" id="PF00793">
    <property type="entry name" value="DAHP_synth_1"/>
    <property type="match status" value="1"/>
</dbReference>
<dbReference type="GO" id="GO:0046417">
    <property type="term" value="P:chorismate metabolic process"/>
    <property type="evidence" value="ECO:0007669"/>
    <property type="project" value="InterPro"/>
</dbReference>
<evidence type="ECO:0000256" key="1">
    <source>
        <dbReference type="ARBA" id="ARBA00012404"/>
    </source>
</evidence>
<evidence type="ECO:0000259" key="4">
    <source>
        <dbReference type="PROSITE" id="PS51168"/>
    </source>
</evidence>
<organism evidence="5 6">
    <name type="scientific">Candidatus Cryptobacteroides intestinavium</name>
    <dbReference type="NCBI Taxonomy" id="2840766"/>
    <lineage>
        <taxon>Bacteria</taxon>
        <taxon>Pseudomonadati</taxon>
        <taxon>Bacteroidota</taxon>
        <taxon>Bacteroidia</taxon>
        <taxon>Bacteroidales</taxon>
        <taxon>Candidatus Cryptobacteroides</taxon>
    </lineage>
</organism>
<comment type="caution">
    <text evidence="5">The sequence shown here is derived from an EMBL/GenBank/DDBJ whole genome shotgun (WGS) entry which is preliminary data.</text>
</comment>
<dbReference type="InterPro" id="IPR002701">
    <property type="entry name" value="CM_II_prokaryot"/>
</dbReference>
<evidence type="ECO:0000313" key="5">
    <source>
        <dbReference type="EMBL" id="MBO8451587.1"/>
    </source>
</evidence>
<sequence>MEKRLDIAPLSEWGMFTEPRPCVIAGPCSAESEIQIMETARQLRSFGINVFRAGIWKPRTHPGSFEGVGAPGLKWMQRAKKELGLKISTEVASEKHVFECLKYGVDLVWIGARTTANPFLVQEIADALKDVDIPVLVKNPVNADIDLWIGALERLNAAGVRKLGVIHRGFSTFSKIKYRNEPGWQIAVELRSRYPELPFFCDPSHMAGKREYIQEISQRSLDLGLEGLMIESHCDPTCALSDAKQQLTPDDLKKLLESLVVRETDSDSKSYKDNIDQLRSQIDVIDENLLNLLASRMKISRKIGEYKKENNIAILQTSRWDAILEDMVKRGSECGLSEKFVTAVFNAIHEASVQVQNDILAGTGE</sequence>
<accession>A0A9D9EPD1</accession>
<gene>
    <name evidence="5" type="ORF">IAC06_01715</name>
</gene>
<dbReference type="GO" id="GO:0004106">
    <property type="term" value="F:chorismate mutase activity"/>
    <property type="evidence" value="ECO:0007669"/>
    <property type="project" value="UniProtKB-EC"/>
</dbReference>
<dbReference type="Proteomes" id="UP000823661">
    <property type="component" value="Unassembled WGS sequence"/>
</dbReference>
<dbReference type="GO" id="GO:0016740">
    <property type="term" value="F:transferase activity"/>
    <property type="evidence" value="ECO:0007669"/>
    <property type="project" value="UniProtKB-KW"/>
</dbReference>
<evidence type="ECO:0000313" key="6">
    <source>
        <dbReference type="Proteomes" id="UP000823661"/>
    </source>
</evidence>
<dbReference type="Gene3D" id="3.20.20.70">
    <property type="entry name" value="Aldolase class I"/>
    <property type="match status" value="1"/>
</dbReference>
<dbReference type="AlphaFoldDB" id="A0A9D9EPD1"/>
<evidence type="ECO:0000256" key="3">
    <source>
        <dbReference type="SAM" id="Coils"/>
    </source>
</evidence>
<dbReference type="EC" id="5.4.99.5" evidence="1"/>
<dbReference type="GO" id="GO:0030655">
    <property type="term" value="P:beta-lactam antibiotic catabolic process"/>
    <property type="evidence" value="ECO:0007669"/>
    <property type="project" value="InterPro"/>
</dbReference>
<dbReference type="PANTHER" id="PTHR43018">
    <property type="entry name" value="PHOSPHO-2-DEHYDRO-3-DEOXYHEPTONATE ALDOLASE"/>
    <property type="match status" value="1"/>
</dbReference>